<keyword evidence="3" id="KW-1185">Reference proteome</keyword>
<proteinExistence type="predicted"/>
<dbReference type="PANTHER" id="PTHR38765">
    <property type="entry name" value="DUF484 DOMAIN-CONTAINING PROTEIN"/>
    <property type="match status" value="1"/>
</dbReference>
<keyword evidence="1" id="KW-0175">Coiled coil</keyword>
<comment type="caution">
    <text evidence="2">The sequence shown here is derived from an EMBL/GenBank/DDBJ whole genome shotgun (WGS) entry which is preliminary data.</text>
</comment>
<dbReference type="Proteomes" id="UP000185911">
    <property type="component" value="Unassembled WGS sequence"/>
</dbReference>
<dbReference type="STRING" id="81479.RA876_16770"/>
<evidence type="ECO:0000313" key="3">
    <source>
        <dbReference type="Proteomes" id="UP000185911"/>
    </source>
</evidence>
<dbReference type="AlphaFoldDB" id="A0A1Q8YJW8"/>
<name>A0A1Q8YJW8_9BURK</name>
<evidence type="ECO:0008006" key="4">
    <source>
        <dbReference type="Google" id="ProtNLM"/>
    </source>
</evidence>
<accession>A0A1Q8YJW8</accession>
<evidence type="ECO:0000313" key="2">
    <source>
        <dbReference type="EMBL" id="OLP08263.1"/>
    </source>
</evidence>
<sequence>MTISNQFPNAMGSPITEDDIANYLANTPDFFERHAELLAAVQLSSPHSQRAVSLQERQATLLREKIRMLEQRIMDMIRNVNENMVLSDKLLQWAQTLFLNADSQVLPQLIADELANQFSVPQVGIKVWGVTPQFQSCNFALGVSEDAKSFATSLTEPFCGVNTGLEAINWLPEPQAAVSLAILPLRGLPVAGGTRGGLAPAFGLLVLASPDAQRFNSTMGTDFLARIAELASAALTRLR</sequence>
<dbReference type="EMBL" id="MSYM01000005">
    <property type="protein sequence ID" value="OLP08263.1"/>
    <property type="molecule type" value="Genomic_DNA"/>
</dbReference>
<dbReference type="Gene3D" id="3.30.450.40">
    <property type="match status" value="1"/>
</dbReference>
<reference evidence="2 3" key="1">
    <citation type="submission" date="2017-01" db="EMBL/GenBank/DDBJ databases">
        <title>Genome sequence of Rhodoferax antarcticus ANT.BR, a psychrophilic purple nonsulfur bacterium from an Antarctic microbial mat.</title>
        <authorList>
            <person name="Baker J."/>
            <person name="Riester C."/>
            <person name="Skinner B."/>
            <person name="Newell A."/>
            <person name="Swingley W."/>
            <person name="Madigan M."/>
            <person name="Jung D."/>
            <person name="Asao M."/>
            <person name="Chen M."/>
            <person name="Loughlin P."/>
            <person name="Pan H."/>
            <person name="Lin S."/>
            <person name="Li N."/>
            <person name="Shaw J."/>
            <person name="Prado M."/>
            <person name="Sherman C."/>
            <person name="Li X."/>
            <person name="Tang J."/>
            <person name="Blankenship R."/>
            <person name="Zhao T."/>
            <person name="Touchman J."/>
            <person name="Sattley M."/>
        </authorList>
    </citation>
    <scope>NUCLEOTIDE SEQUENCE [LARGE SCALE GENOMIC DNA]</scope>
    <source>
        <strain evidence="2 3">ANT.BR</strain>
    </source>
</reference>
<dbReference type="InterPro" id="IPR007435">
    <property type="entry name" value="DUF484"/>
</dbReference>
<dbReference type="PANTHER" id="PTHR38765:SF1">
    <property type="entry name" value="DUF484 DOMAIN-CONTAINING PROTEIN"/>
    <property type="match status" value="1"/>
</dbReference>
<protein>
    <recommendedName>
        <fullName evidence="4">DUF484 domain-containing protein</fullName>
    </recommendedName>
</protein>
<feature type="coiled-coil region" evidence="1">
    <location>
        <begin position="52"/>
        <end position="79"/>
    </location>
</feature>
<dbReference type="InterPro" id="IPR029016">
    <property type="entry name" value="GAF-like_dom_sf"/>
</dbReference>
<dbReference type="RefSeq" id="WP_075585211.1">
    <property type="nucleotide sequence ID" value="NZ_MSYM01000005.1"/>
</dbReference>
<gene>
    <name evidence="2" type="ORF">BLL52_0551</name>
</gene>
<evidence type="ECO:0000256" key="1">
    <source>
        <dbReference type="SAM" id="Coils"/>
    </source>
</evidence>
<dbReference type="Pfam" id="PF04340">
    <property type="entry name" value="DUF484"/>
    <property type="match status" value="1"/>
</dbReference>
<organism evidence="2 3">
    <name type="scientific">Rhodoferax antarcticus ANT.BR</name>
    <dbReference type="NCBI Taxonomy" id="1111071"/>
    <lineage>
        <taxon>Bacteria</taxon>
        <taxon>Pseudomonadati</taxon>
        <taxon>Pseudomonadota</taxon>
        <taxon>Betaproteobacteria</taxon>
        <taxon>Burkholderiales</taxon>
        <taxon>Comamonadaceae</taxon>
        <taxon>Rhodoferax</taxon>
    </lineage>
</organism>